<accession>A0A0S4LNN1</accession>
<evidence type="ECO:0000313" key="2">
    <source>
        <dbReference type="EMBL" id="CUS39132.1"/>
    </source>
</evidence>
<dbReference type="AlphaFoldDB" id="A0A0S4LNN1"/>
<dbReference type="EMBL" id="CZQA01000013">
    <property type="protein sequence ID" value="CUS39132.1"/>
    <property type="molecule type" value="Genomic_DNA"/>
</dbReference>
<organism evidence="2 3">
    <name type="scientific">Candidatus Nitrospira nitrosa</name>
    <dbReference type="NCBI Taxonomy" id="1742972"/>
    <lineage>
        <taxon>Bacteria</taxon>
        <taxon>Pseudomonadati</taxon>
        <taxon>Nitrospirota</taxon>
        <taxon>Nitrospiria</taxon>
        <taxon>Nitrospirales</taxon>
        <taxon>Nitrospiraceae</taxon>
        <taxon>Nitrospira</taxon>
    </lineage>
</organism>
<name>A0A0S4LNN1_9BACT</name>
<proteinExistence type="predicted"/>
<keyword evidence="3" id="KW-1185">Reference proteome</keyword>
<evidence type="ECO:0000313" key="3">
    <source>
        <dbReference type="Proteomes" id="UP000199032"/>
    </source>
</evidence>
<feature type="region of interest" description="Disordered" evidence="1">
    <location>
        <begin position="1"/>
        <end position="35"/>
    </location>
</feature>
<sequence length="60" mass="6591">MRPGRRSSIKDPLKEGNDDEYENSGGRTLSELFGGEEMSATEYQWQGMAPQCGLTIPTPA</sequence>
<gene>
    <name evidence="2" type="ORF">COMA1_70043</name>
</gene>
<protein>
    <submittedName>
        <fullName evidence="2">Uncharacterized protein</fullName>
    </submittedName>
</protein>
<evidence type="ECO:0000256" key="1">
    <source>
        <dbReference type="SAM" id="MobiDB-lite"/>
    </source>
</evidence>
<reference evidence="2 3" key="1">
    <citation type="submission" date="2015-10" db="EMBL/GenBank/DDBJ databases">
        <authorList>
            <person name="Gilbert D.G."/>
        </authorList>
    </citation>
    <scope>NUCLEOTIDE SEQUENCE [LARGE SCALE GENOMIC DNA]</scope>
    <source>
        <strain evidence="2">COMA1</strain>
    </source>
</reference>
<dbReference type="Proteomes" id="UP000199032">
    <property type="component" value="Unassembled WGS sequence"/>
</dbReference>